<evidence type="ECO:0000313" key="1">
    <source>
        <dbReference type="EMBL" id="ORV59207.1"/>
    </source>
</evidence>
<organism evidence="1 2">
    <name type="scientific">Mycobacterium fragae</name>
    <dbReference type="NCBI Taxonomy" id="1260918"/>
    <lineage>
        <taxon>Bacteria</taxon>
        <taxon>Bacillati</taxon>
        <taxon>Actinomycetota</taxon>
        <taxon>Actinomycetes</taxon>
        <taxon>Mycobacteriales</taxon>
        <taxon>Mycobacteriaceae</taxon>
        <taxon>Mycobacterium</taxon>
    </lineage>
</organism>
<proteinExistence type="predicted"/>
<accession>A0A1X1UR03</accession>
<reference evidence="1 2" key="1">
    <citation type="submission" date="2016-01" db="EMBL/GenBank/DDBJ databases">
        <title>The new phylogeny of the genus Mycobacterium.</title>
        <authorList>
            <person name="Tarcisio F."/>
            <person name="Conor M."/>
            <person name="Antonella G."/>
            <person name="Elisabetta G."/>
            <person name="Giulia F.S."/>
            <person name="Sara T."/>
            <person name="Anna F."/>
            <person name="Clotilde B."/>
            <person name="Roberto B."/>
            <person name="Veronica D.S."/>
            <person name="Fabio R."/>
            <person name="Monica P."/>
            <person name="Olivier J."/>
            <person name="Enrico T."/>
            <person name="Nicola S."/>
        </authorList>
    </citation>
    <scope>NUCLEOTIDE SEQUENCE [LARGE SCALE GENOMIC DNA]</scope>
    <source>
        <strain evidence="1 2">DSM 45731</strain>
    </source>
</reference>
<dbReference type="Proteomes" id="UP000194000">
    <property type="component" value="Unassembled WGS sequence"/>
</dbReference>
<protein>
    <submittedName>
        <fullName evidence="1">Uncharacterized protein</fullName>
    </submittedName>
</protein>
<gene>
    <name evidence="1" type="ORF">AWC06_17715</name>
</gene>
<evidence type="ECO:0000313" key="2">
    <source>
        <dbReference type="Proteomes" id="UP000194000"/>
    </source>
</evidence>
<sequence>MLGIRCGGDDSRYHGAVSIAILGAVAGEHVVTAGHCVRQPWVRRHSGVDDRDPLARATCELPNLW</sequence>
<comment type="caution">
    <text evidence="1">The sequence shown here is derived from an EMBL/GenBank/DDBJ whole genome shotgun (WGS) entry which is preliminary data.</text>
</comment>
<dbReference type="AlphaFoldDB" id="A0A1X1UR03"/>
<keyword evidence="2" id="KW-1185">Reference proteome</keyword>
<name>A0A1X1UR03_9MYCO</name>
<dbReference type="EMBL" id="LQOW01000025">
    <property type="protein sequence ID" value="ORV59207.1"/>
    <property type="molecule type" value="Genomic_DNA"/>
</dbReference>